<dbReference type="RefSeq" id="XP_030977077.1">
    <property type="nucleotide sequence ID" value="XM_031132111.1"/>
</dbReference>
<gene>
    <name evidence="2" type="ORF">PgNI_12156</name>
</gene>
<proteinExistence type="predicted"/>
<protein>
    <submittedName>
        <fullName evidence="2">Uncharacterized protein</fullName>
    </submittedName>
</protein>
<dbReference type="GeneID" id="41967016"/>
<reference evidence="2" key="1">
    <citation type="journal article" date="2019" name="Mol. Biol. Evol.">
        <title>Blast fungal genomes show frequent chromosomal changes, gene gains and losses, and effector gene turnover.</title>
        <authorList>
            <person name="Gomez Luciano L.B."/>
            <person name="Jason Tsai I."/>
            <person name="Chuma I."/>
            <person name="Tosa Y."/>
            <person name="Chen Y.H."/>
            <person name="Li J.Y."/>
            <person name="Li M.Y."/>
            <person name="Jade Lu M.Y."/>
            <person name="Nakayashiki H."/>
            <person name="Li W.H."/>
        </authorList>
    </citation>
    <scope>NUCLEOTIDE SEQUENCE</scope>
    <source>
        <strain evidence="2">NI907</strain>
    </source>
</reference>
<dbReference type="AlphaFoldDB" id="A0A6P8AQA3"/>
<dbReference type="KEGG" id="pgri:PgNI_12156"/>
<sequence>MELERQVAGSRVASWRFDLSERGTTPTLLDSGPCLPG</sequence>
<keyword evidence="1" id="KW-1185">Reference proteome</keyword>
<reference evidence="2" key="2">
    <citation type="submission" date="2019-10" db="EMBL/GenBank/DDBJ databases">
        <authorList>
            <consortium name="NCBI Genome Project"/>
        </authorList>
    </citation>
    <scope>NUCLEOTIDE SEQUENCE</scope>
    <source>
        <strain evidence="2">NI907</strain>
    </source>
</reference>
<reference evidence="2" key="3">
    <citation type="submission" date="2025-08" db="UniProtKB">
        <authorList>
            <consortium name="RefSeq"/>
        </authorList>
    </citation>
    <scope>IDENTIFICATION</scope>
    <source>
        <strain evidence="2">NI907</strain>
    </source>
</reference>
<evidence type="ECO:0000313" key="2">
    <source>
        <dbReference type="RefSeq" id="XP_030977077.1"/>
    </source>
</evidence>
<evidence type="ECO:0000313" key="1">
    <source>
        <dbReference type="Proteomes" id="UP000515153"/>
    </source>
</evidence>
<name>A0A6P8AQA3_PYRGI</name>
<organism evidence="1 2">
    <name type="scientific">Pyricularia grisea</name>
    <name type="common">Crabgrass-specific blast fungus</name>
    <name type="synonym">Magnaporthe grisea</name>
    <dbReference type="NCBI Taxonomy" id="148305"/>
    <lineage>
        <taxon>Eukaryota</taxon>
        <taxon>Fungi</taxon>
        <taxon>Dikarya</taxon>
        <taxon>Ascomycota</taxon>
        <taxon>Pezizomycotina</taxon>
        <taxon>Sordariomycetes</taxon>
        <taxon>Sordariomycetidae</taxon>
        <taxon>Magnaporthales</taxon>
        <taxon>Pyriculariaceae</taxon>
        <taxon>Pyricularia</taxon>
    </lineage>
</organism>
<accession>A0A6P8AQA3</accession>
<dbReference type="Proteomes" id="UP000515153">
    <property type="component" value="Unplaced"/>
</dbReference>